<dbReference type="InterPro" id="IPR036047">
    <property type="entry name" value="F-box-like_dom_sf"/>
</dbReference>
<feature type="domain" description="F-box" evidence="2">
    <location>
        <begin position="69"/>
        <end position="116"/>
    </location>
</feature>
<feature type="transmembrane region" description="Helical" evidence="1">
    <location>
        <begin position="161"/>
        <end position="180"/>
    </location>
</feature>
<evidence type="ECO:0000256" key="1">
    <source>
        <dbReference type="SAM" id="Phobius"/>
    </source>
</evidence>
<evidence type="ECO:0000313" key="3">
    <source>
        <dbReference type="Ensembl" id="ENSACIP00000009553.1"/>
    </source>
</evidence>
<protein>
    <recommendedName>
        <fullName evidence="2">F-box domain-containing protein</fullName>
    </recommendedName>
</protein>
<dbReference type="AlphaFoldDB" id="A0A3Q0RIA8"/>
<name>A0A3Q0RIA8_AMPCI</name>
<organism evidence="3 4">
    <name type="scientific">Amphilophus citrinellus</name>
    <name type="common">Midas cichlid</name>
    <name type="synonym">Cichlasoma citrinellum</name>
    <dbReference type="NCBI Taxonomy" id="61819"/>
    <lineage>
        <taxon>Eukaryota</taxon>
        <taxon>Metazoa</taxon>
        <taxon>Chordata</taxon>
        <taxon>Craniata</taxon>
        <taxon>Vertebrata</taxon>
        <taxon>Euteleostomi</taxon>
        <taxon>Actinopterygii</taxon>
        <taxon>Neopterygii</taxon>
        <taxon>Teleostei</taxon>
        <taxon>Neoteleostei</taxon>
        <taxon>Acanthomorphata</taxon>
        <taxon>Ovalentaria</taxon>
        <taxon>Cichlomorphae</taxon>
        <taxon>Cichliformes</taxon>
        <taxon>Cichlidae</taxon>
        <taxon>New World cichlids</taxon>
        <taxon>Cichlasomatinae</taxon>
        <taxon>Heroini</taxon>
        <taxon>Amphilophus</taxon>
    </lineage>
</organism>
<dbReference type="InterPro" id="IPR001810">
    <property type="entry name" value="F-box_dom"/>
</dbReference>
<reference evidence="3" key="1">
    <citation type="submission" date="2025-08" db="UniProtKB">
        <authorList>
            <consortium name="Ensembl"/>
        </authorList>
    </citation>
    <scope>IDENTIFICATION</scope>
</reference>
<feature type="transmembrane region" description="Helical" evidence="1">
    <location>
        <begin position="20"/>
        <end position="44"/>
    </location>
</feature>
<keyword evidence="1" id="KW-0812">Transmembrane</keyword>
<keyword evidence="1" id="KW-0472">Membrane</keyword>
<accession>A0A3Q0RIA8</accession>
<evidence type="ECO:0000313" key="4">
    <source>
        <dbReference type="Proteomes" id="UP000261340"/>
    </source>
</evidence>
<keyword evidence="4" id="KW-1185">Reference proteome</keyword>
<dbReference type="SUPFAM" id="SSF81383">
    <property type="entry name" value="F-box domain"/>
    <property type="match status" value="1"/>
</dbReference>
<proteinExistence type="predicted"/>
<sequence>GEAVLGAYQGGRMWKTNSELCFNLISKLAVEFHVLPFFFFFFFAELWCSLVPAGHSPSADVSPSPSAEPSGLLSLPWEILTHIASHLPAQCVINVLPKVCHALSKVGQDSTAWQLRARRLMGSRAAFPVGTLCTLNYQAGVHGVSAVHHIVRTFYDDVLTLLIWAPSCVVILPLISLIALSPPSS</sequence>
<keyword evidence="1" id="KW-1133">Transmembrane helix</keyword>
<dbReference type="PROSITE" id="PS50181">
    <property type="entry name" value="FBOX"/>
    <property type="match status" value="1"/>
</dbReference>
<evidence type="ECO:0000259" key="2">
    <source>
        <dbReference type="PROSITE" id="PS50181"/>
    </source>
</evidence>
<dbReference type="STRING" id="61819.ENSACIP00000009553"/>
<dbReference type="Proteomes" id="UP000261340">
    <property type="component" value="Unplaced"/>
</dbReference>
<reference evidence="3" key="2">
    <citation type="submission" date="2025-09" db="UniProtKB">
        <authorList>
            <consortium name="Ensembl"/>
        </authorList>
    </citation>
    <scope>IDENTIFICATION</scope>
</reference>
<dbReference type="Ensembl" id="ENSACIT00000009838.1">
    <property type="protein sequence ID" value="ENSACIP00000009553.1"/>
    <property type="gene ID" value="ENSACIG00000007497.1"/>
</dbReference>